<sequence length="92" mass="10389">MNTGTDVIRANQHLRVGLHLHLHLHLQAMTKTGCSEREKAIEIVLDALIDPPSMDCVYPADTHLRNDVSMEFVTVRIVFFPCTPTTSLRHLV</sequence>
<keyword evidence="2" id="KW-1185">Reference proteome</keyword>
<dbReference type="EMBL" id="SJPX01000003">
    <property type="protein sequence ID" value="TWU51770.1"/>
    <property type="molecule type" value="Genomic_DNA"/>
</dbReference>
<evidence type="ECO:0000313" key="1">
    <source>
        <dbReference type="EMBL" id="TWU51770.1"/>
    </source>
</evidence>
<dbReference type="RefSeq" id="WP_146535052.1">
    <property type="nucleotide sequence ID" value="NZ_SJPX01000003.1"/>
</dbReference>
<reference evidence="1 2" key="1">
    <citation type="submission" date="2019-02" db="EMBL/GenBank/DDBJ databases">
        <title>Deep-cultivation of Planctomycetes and their phenomic and genomic characterization uncovers novel biology.</title>
        <authorList>
            <person name="Wiegand S."/>
            <person name="Jogler M."/>
            <person name="Boedeker C."/>
            <person name="Pinto D."/>
            <person name="Vollmers J."/>
            <person name="Rivas-Marin E."/>
            <person name="Kohn T."/>
            <person name="Peeters S.H."/>
            <person name="Heuer A."/>
            <person name="Rast P."/>
            <person name="Oberbeckmann S."/>
            <person name="Bunk B."/>
            <person name="Jeske O."/>
            <person name="Meyerdierks A."/>
            <person name="Storesund J.E."/>
            <person name="Kallscheuer N."/>
            <person name="Luecker S."/>
            <person name="Lage O.M."/>
            <person name="Pohl T."/>
            <person name="Merkel B.J."/>
            <person name="Hornburger P."/>
            <person name="Mueller R.-W."/>
            <person name="Bruemmer F."/>
            <person name="Labrenz M."/>
            <person name="Spormann A.M."/>
            <person name="Op Den Camp H."/>
            <person name="Overmann J."/>
            <person name="Amann R."/>
            <person name="Jetten M.S.M."/>
            <person name="Mascher T."/>
            <person name="Medema M.H."/>
            <person name="Devos D.P."/>
            <person name="Kaster A.-K."/>
            <person name="Ovreas L."/>
            <person name="Rohde M."/>
            <person name="Galperin M.Y."/>
            <person name="Jogler C."/>
        </authorList>
    </citation>
    <scope>NUCLEOTIDE SEQUENCE [LARGE SCALE GENOMIC DNA]</scope>
    <source>
        <strain evidence="1 2">Poly59</strain>
    </source>
</reference>
<accession>A0A5C6ETY8</accession>
<comment type="caution">
    <text evidence="1">The sequence shown here is derived from an EMBL/GenBank/DDBJ whole genome shotgun (WGS) entry which is preliminary data.</text>
</comment>
<protein>
    <submittedName>
        <fullName evidence="1">Uncharacterized protein</fullName>
    </submittedName>
</protein>
<name>A0A5C6ETY8_9BACT</name>
<organism evidence="1 2">
    <name type="scientific">Rubripirellula reticaptiva</name>
    <dbReference type="NCBI Taxonomy" id="2528013"/>
    <lineage>
        <taxon>Bacteria</taxon>
        <taxon>Pseudomonadati</taxon>
        <taxon>Planctomycetota</taxon>
        <taxon>Planctomycetia</taxon>
        <taxon>Pirellulales</taxon>
        <taxon>Pirellulaceae</taxon>
        <taxon>Rubripirellula</taxon>
    </lineage>
</organism>
<dbReference type="Proteomes" id="UP000317977">
    <property type="component" value="Unassembled WGS sequence"/>
</dbReference>
<evidence type="ECO:0000313" key="2">
    <source>
        <dbReference type="Proteomes" id="UP000317977"/>
    </source>
</evidence>
<dbReference type="AlphaFoldDB" id="A0A5C6ETY8"/>
<gene>
    <name evidence="1" type="ORF">Poly59_33650</name>
</gene>
<proteinExistence type="predicted"/>